<keyword evidence="2" id="KW-0805">Transcription regulation</keyword>
<evidence type="ECO:0000256" key="2">
    <source>
        <dbReference type="ARBA" id="ARBA00023015"/>
    </source>
</evidence>
<dbReference type="InterPro" id="IPR010982">
    <property type="entry name" value="Lambda_DNA-bd_dom_sf"/>
</dbReference>
<keyword evidence="3 5" id="KW-0238">DNA-binding</keyword>
<dbReference type="InterPro" id="IPR011990">
    <property type="entry name" value="TPR-like_helical_dom_sf"/>
</dbReference>
<dbReference type="Pfam" id="PF19054">
    <property type="entry name" value="DUF5753"/>
    <property type="match status" value="1"/>
</dbReference>
<dbReference type="Gene3D" id="1.10.260.40">
    <property type="entry name" value="lambda repressor-like DNA-binding domains"/>
    <property type="match status" value="1"/>
</dbReference>
<dbReference type="AlphaFoldDB" id="A4FE29"/>
<evidence type="ECO:0000313" key="9">
    <source>
        <dbReference type="EMBL" id="CAM02304.1"/>
    </source>
</evidence>
<feature type="domain" description="OmpR/PhoB-type" evidence="8">
    <location>
        <begin position="1"/>
        <end position="88"/>
    </location>
</feature>
<feature type="domain" description="HTH cro/C1-type" evidence="7">
    <location>
        <begin position="281"/>
        <end position="335"/>
    </location>
</feature>
<dbReference type="InterPro" id="IPR051677">
    <property type="entry name" value="AfsR-DnrI-RedD_regulator"/>
</dbReference>
<organism evidence="9 10">
    <name type="scientific">Saccharopolyspora erythraea (strain ATCC 11635 / DSM 40517 / JCM 4748 / NBRC 13426 / NCIMB 8594 / NRRL 2338)</name>
    <dbReference type="NCBI Taxonomy" id="405948"/>
    <lineage>
        <taxon>Bacteria</taxon>
        <taxon>Bacillati</taxon>
        <taxon>Actinomycetota</taxon>
        <taxon>Actinomycetes</taxon>
        <taxon>Pseudonocardiales</taxon>
        <taxon>Pseudonocardiaceae</taxon>
        <taxon>Saccharopolyspora</taxon>
    </lineage>
</organism>
<dbReference type="InterPro" id="IPR001387">
    <property type="entry name" value="Cro/C1-type_HTH"/>
</dbReference>
<keyword evidence="10" id="KW-1185">Reference proteome</keyword>
<dbReference type="CDD" id="cd15831">
    <property type="entry name" value="BTAD"/>
    <property type="match status" value="1"/>
</dbReference>
<evidence type="ECO:0000256" key="3">
    <source>
        <dbReference type="ARBA" id="ARBA00023125"/>
    </source>
</evidence>
<dbReference type="SUPFAM" id="SSF46894">
    <property type="entry name" value="C-terminal effector domain of the bipartite response regulators"/>
    <property type="match status" value="1"/>
</dbReference>
<feature type="DNA-binding region" description="OmpR/PhoB-type" evidence="5">
    <location>
        <begin position="1"/>
        <end position="88"/>
    </location>
</feature>
<evidence type="ECO:0000259" key="7">
    <source>
        <dbReference type="PROSITE" id="PS50943"/>
    </source>
</evidence>
<feature type="region of interest" description="Disordered" evidence="6">
    <location>
        <begin position="257"/>
        <end position="276"/>
    </location>
</feature>
<evidence type="ECO:0000256" key="4">
    <source>
        <dbReference type="ARBA" id="ARBA00023163"/>
    </source>
</evidence>
<dbReference type="SMART" id="SM00862">
    <property type="entry name" value="Trans_reg_C"/>
    <property type="match status" value="1"/>
</dbReference>
<comment type="similarity">
    <text evidence="1">Belongs to the AfsR/DnrI/RedD regulatory family.</text>
</comment>
<name>A4FE29_SACEN</name>
<reference evidence="9 10" key="1">
    <citation type="journal article" date="2007" name="Nat. Biotechnol.">
        <title>Complete genome sequence of the erythromycin-producing bacterium Saccharopolyspora erythraea NRRL23338.</title>
        <authorList>
            <person name="Oliynyk M."/>
            <person name="Samborskyy M."/>
            <person name="Lester J.B."/>
            <person name="Mironenko T."/>
            <person name="Scott N."/>
            <person name="Dickens S."/>
            <person name="Haydock S.F."/>
            <person name="Leadlay P.F."/>
        </authorList>
    </citation>
    <scope>NUCLEOTIDE SEQUENCE [LARGE SCALE GENOMIC DNA]</scope>
    <source>
        <strain evidence="10">ATCC 11635 / DSM 40517 / JCM 4748 / NBRC 13426 / NCIMB 8594 / NRRL 2338</strain>
    </source>
</reference>
<dbReference type="HOGENOM" id="CLU_500456_0_0_11"/>
<dbReference type="eggNOG" id="COG1396">
    <property type="taxonomic scope" value="Bacteria"/>
</dbReference>
<dbReference type="Gene3D" id="1.25.40.10">
    <property type="entry name" value="Tetratricopeptide repeat domain"/>
    <property type="match status" value="1"/>
</dbReference>
<dbReference type="SMART" id="SM00530">
    <property type="entry name" value="HTH_XRE"/>
    <property type="match status" value="1"/>
</dbReference>
<sequence length="544" mass="59493">MEVVSDGRPVPLGDRRRRAVLGHLLLHANQVVHTDRLAQAVQGDDLTGDAQKRVHNTISQLREVLVPQSGAAPGPALRTHLAGYLLRVDPDAVDLLRFRDLAERGRAELAAGAWEAPADRLREARELWRGPVLADLADEFPWPELTGIRHERLDALEDHFEAELACGRPTPLVPELRELVRAEPGRERLQRRLKRALSASGNESGVPARQVAAATGCTGEPESHKLPVAGRTLSKPATSPPRSTPDTADRTPVALVPQQRRSADDQPAVPSGAPSGVAAELRRLRIAAGLTGERLSARARMSQSKISKIENGRQPASPGDVERLLLALDASPATVTELLGLCGPATAEPRATCPRQGGHEPSRPSELITRSKLIRHALTSMLPGCLQIPEYRRRNAESPLARAGGRSRTEPSNRELDEQRALFHSDKHFHFLLTEAAVRCQVTSPRAMAVQVDHLVSVGMMPNADIAVLPQDVPLTNPLLNVFAVYDERLVVVRTHARETAHRDRASVVLHLELFDHLRQRALRGGDALDFLRRVAADFRGRSS</sequence>
<dbReference type="SMART" id="SM01043">
    <property type="entry name" value="BTAD"/>
    <property type="match status" value="1"/>
</dbReference>
<accession>A4FE29</accession>
<dbReference type="Gene3D" id="1.10.10.10">
    <property type="entry name" value="Winged helix-like DNA-binding domain superfamily/Winged helix DNA-binding domain"/>
    <property type="match status" value="1"/>
</dbReference>
<dbReference type="PROSITE" id="PS51755">
    <property type="entry name" value="OMPR_PHOB"/>
    <property type="match status" value="1"/>
</dbReference>
<protein>
    <submittedName>
        <fullName evidence="9">Transcriptional activator of the SARP family</fullName>
    </submittedName>
</protein>
<dbReference type="eggNOG" id="COG3629">
    <property type="taxonomic scope" value="Bacteria"/>
</dbReference>
<dbReference type="GO" id="GO:0003677">
    <property type="term" value="F:DNA binding"/>
    <property type="evidence" value="ECO:0007669"/>
    <property type="project" value="UniProtKB-UniRule"/>
</dbReference>
<dbReference type="InterPro" id="IPR036388">
    <property type="entry name" value="WH-like_DNA-bd_sf"/>
</dbReference>
<keyword evidence="4" id="KW-0804">Transcription</keyword>
<evidence type="ECO:0000256" key="6">
    <source>
        <dbReference type="SAM" id="MobiDB-lite"/>
    </source>
</evidence>
<dbReference type="Pfam" id="PF13560">
    <property type="entry name" value="HTH_31"/>
    <property type="match status" value="1"/>
</dbReference>
<gene>
    <name evidence="9" type="ordered locus">SACE_3026</name>
</gene>
<evidence type="ECO:0000313" key="10">
    <source>
        <dbReference type="Proteomes" id="UP000006728"/>
    </source>
</evidence>
<dbReference type="SUPFAM" id="SSF48452">
    <property type="entry name" value="TPR-like"/>
    <property type="match status" value="1"/>
</dbReference>
<dbReference type="Proteomes" id="UP000006728">
    <property type="component" value="Chromosome"/>
</dbReference>
<dbReference type="GO" id="GO:0006355">
    <property type="term" value="P:regulation of DNA-templated transcription"/>
    <property type="evidence" value="ECO:0007669"/>
    <property type="project" value="InterPro"/>
</dbReference>
<feature type="region of interest" description="Disordered" evidence="6">
    <location>
        <begin position="185"/>
        <end position="252"/>
    </location>
</feature>
<dbReference type="Pfam" id="PF03704">
    <property type="entry name" value="BTAD"/>
    <property type="match status" value="1"/>
</dbReference>
<feature type="region of interest" description="Disordered" evidence="6">
    <location>
        <begin position="396"/>
        <end position="415"/>
    </location>
</feature>
<dbReference type="PANTHER" id="PTHR35807">
    <property type="entry name" value="TRANSCRIPTIONAL REGULATOR REDD-RELATED"/>
    <property type="match status" value="1"/>
</dbReference>
<dbReference type="STRING" id="405948.SACE_3026"/>
<dbReference type="InterPro" id="IPR016032">
    <property type="entry name" value="Sig_transdc_resp-reg_C-effctor"/>
</dbReference>
<evidence type="ECO:0000256" key="1">
    <source>
        <dbReference type="ARBA" id="ARBA00005820"/>
    </source>
</evidence>
<dbReference type="InterPro" id="IPR043917">
    <property type="entry name" value="DUF5753"/>
</dbReference>
<dbReference type="EMBL" id="AM420293">
    <property type="protein sequence ID" value="CAM02304.1"/>
    <property type="molecule type" value="Genomic_DNA"/>
</dbReference>
<proteinExistence type="inferred from homology"/>
<evidence type="ECO:0000256" key="5">
    <source>
        <dbReference type="PROSITE-ProRule" id="PRU01091"/>
    </source>
</evidence>
<dbReference type="CDD" id="cd00093">
    <property type="entry name" value="HTH_XRE"/>
    <property type="match status" value="1"/>
</dbReference>
<evidence type="ECO:0000259" key="8">
    <source>
        <dbReference type="PROSITE" id="PS51755"/>
    </source>
</evidence>
<dbReference type="PROSITE" id="PS50943">
    <property type="entry name" value="HTH_CROC1"/>
    <property type="match status" value="1"/>
</dbReference>
<dbReference type="KEGG" id="sen:SACE_3026"/>
<dbReference type="InterPro" id="IPR001867">
    <property type="entry name" value="OmpR/PhoB-type_DNA-bd"/>
</dbReference>
<dbReference type="InterPro" id="IPR005158">
    <property type="entry name" value="BTAD"/>
</dbReference>
<dbReference type="PANTHER" id="PTHR35807:SF1">
    <property type="entry name" value="TRANSCRIPTIONAL REGULATOR REDD"/>
    <property type="match status" value="1"/>
</dbReference>
<dbReference type="SUPFAM" id="SSF47413">
    <property type="entry name" value="lambda repressor-like DNA-binding domains"/>
    <property type="match status" value="1"/>
</dbReference>
<dbReference type="GO" id="GO:0000160">
    <property type="term" value="P:phosphorelay signal transduction system"/>
    <property type="evidence" value="ECO:0007669"/>
    <property type="project" value="InterPro"/>
</dbReference>